<protein>
    <submittedName>
        <fullName evidence="2">Uncharacterized protein</fullName>
    </submittedName>
</protein>
<comment type="caution">
    <text evidence="2">The sequence shown here is derived from an EMBL/GenBank/DDBJ whole genome shotgun (WGS) entry which is preliminary data.</text>
</comment>
<accession>A0AAV7TRP8</accession>
<evidence type="ECO:0000256" key="1">
    <source>
        <dbReference type="SAM" id="MobiDB-lite"/>
    </source>
</evidence>
<name>A0AAV7TRP8_PLEWA</name>
<dbReference type="AlphaFoldDB" id="A0AAV7TRP8"/>
<organism evidence="2 3">
    <name type="scientific">Pleurodeles waltl</name>
    <name type="common">Iberian ribbed newt</name>
    <dbReference type="NCBI Taxonomy" id="8319"/>
    <lineage>
        <taxon>Eukaryota</taxon>
        <taxon>Metazoa</taxon>
        <taxon>Chordata</taxon>
        <taxon>Craniata</taxon>
        <taxon>Vertebrata</taxon>
        <taxon>Euteleostomi</taxon>
        <taxon>Amphibia</taxon>
        <taxon>Batrachia</taxon>
        <taxon>Caudata</taxon>
        <taxon>Salamandroidea</taxon>
        <taxon>Salamandridae</taxon>
        <taxon>Pleurodelinae</taxon>
        <taxon>Pleurodeles</taxon>
    </lineage>
</organism>
<gene>
    <name evidence="2" type="ORF">NDU88_004556</name>
</gene>
<evidence type="ECO:0000313" key="3">
    <source>
        <dbReference type="Proteomes" id="UP001066276"/>
    </source>
</evidence>
<dbReference type="EMBL" id="JANPWB010000006">
    <property type="protein sequence ID" value="KAJ1179322.1"/>
    <property type="molecule type" value="Genomic_DNA"/>
</dbReference>
<keyword evidence="3" id="KW-1185">Reference proteome</keyword>
<sequence>MRSTRDRALTSSDATGWNHRTLPARRNMMRQSPLDGSGRRIRGENVGLMGQCDLAPCAGSHERTASGAPAARLAYRGRRSCP</sequence>
<reference evidence="2" key="1">
    <citation type="journal article" date="2022" name="bioRxiv">
        <title>Sequencing and chromosome-scale assembly of the giantPleurodeles waltlgenome.</title>
        <authorList>
            <person name="Brown T."/>
            <person name="Elewa A."/>
            <person name="Iarovenko S."/>
            <person name="Subramanian E."/>
            <person name="Araus A.J."/>
            <person name="Petzold A."/>
            <person name="Susuki M."/>
            <person name="Suzuki K.-i.T."/>
            <person name="Hayashi T."/>
            <person name="Toyoda A."/>
            <person name="Oliveira C."/>
            <person name="Osipova E."/>
            <person name="Leigh N.D."/>
            <person name="Simon A."/>
            <person name="Yun M.H."/>
        </authorList>
    </citation>
    <scope>NUCLEOTIDE SEQUENCE</scope>
    <source>
        <strain evidence="2">20211129_DDA</strain>
        <tissue evidence="2">Liver</tissue>
    </source>
</reference>
<feature type="region of interest" description="Disordered" evidence="1">
    <location>
        <begin position="1"/>
        <end position="40"/>
    </location>
</feature>
<dbReference type="Proteomes" id="UP001066276">
    <property type="component" value="Chromosome 3_2"/>
</dbReference>
<evidence type="ECO:0000313" key="2">
    <source>
        <dbReference type="EMBL" id="KAJ1179322.1"/>
    </source>
</evidence>
<proteinExistence type="predicted"/>